<evidence type="ECO:0000256" key="6">
    <source>
        <dbReference type="ARBA" id="ARBA00023134"/>
    </source>
</evidence>
<dbReference type="InterPro" id="IPR006375">
    <property type="entry name" value="Man1P_GuaTrfase/Man6P_Isoase"/>
</dbReference>
<keyword evidence="4 12" id="KW-0548">Nucleotidyltransferase</keyword>
<dbReference type="InterPro" id="IPR051161">
    <property type="entry name" value="Mannose-6P_isomerase_type2"/>
</dbReference>
<dbReference type="SUPFAM" id="SSF51182">
    <property type="entry name" value="RmlC-like cupins"/>
    <property type="match status" value="1"/>
</dbReference>
<dbReference type="InterPro" id="IPR054566">
    <property type="entry name" value="ManC/GMP-like_b-helix"/>
</dbReference>
<comment type="caution">
    <text evidence="12">The sequence shown here is derived from an EMBL/GenBank/DDBJ whole genome shotgun (WGS) entry which is preliminary data.</text>
</comment>
<comment type="catalytic activity">
    <reaction evidence="7">
        <text>alpha-D-mannose 1-phosphate + GTP + H(+) = GDP-alpha-D-mannose + diphosphate</text>
        <dbReference type="Rhea" id="RHEA:15229"/>
        <dbReference type="ChEBI" id="CHEBI:15378"/>
        <dbReference type="ChEBI" id="CHEBI:33019"/>
        <dbReference type="ChEBI" id="CHEBI:37565"/>
        <dbReference type="ChEBI" id="CHEBI:57527"/>
        <dbReference type="ChEBI" id="CHEBI:58409"/>
        <dbReference type="EC" id="2.7.7.13"/>
    </reaction>
</comment>
<dbReference type="RefSeq" id="WP_316016316.1">
    <property type="nucleotide sequence ID" value="NZ_JAWDID010000001.1"/>
</dbReference>
<evidence type="ECO:0000256" key="7">
    <source>
        <dbReference type="ARBA" id="ARBA00047343"/>
    </source>
</evidence>
<evidence type="ECO:0000256" key="2">
    <source>
        <dbReference type="ARBA" id="ARBA00012387"/>
    </source>
</evidence>
<evidence type="ECO:0000259" key="10">
    <source>
        <dbReference type="Pfam" id="PF01050"/>
    </source>
</evidence>
<dbReference type="PANTHER" id="PTHR46390">
    <property type="entry name" value="MANNOSE-1-PHOSPHATE GUANYLYLTRANSFERASE"/>
    <property type="match status" value="1"/>
</dbReference>
<feature type="domain" description="MannoseP isomerase/GMP-like beta-helix" evidence="11">
    <location>
        <begin position="292"/>
        <end position="346"/>
    </location>
</feature>
<comment type="similarity">
    <text evidence="1 8">Belongs to the mannose-6-phosphate isomerase type 2 family.</text>
</comment>
<dbReference type="InterPro" id="IPR014710">
    <property type="entry name" value="RmlC-like_jellyroll"/>
</dbReference>
<dbReference type="Proteomes" id="UP001254257">
    <property type="component" value="Unassembled WGS sequence"/>
</dbReference>
<feature type="domain" description="Mannose-6-phosphate isomerase type II C-terminal" evidence="10">
    <location>
        <begin position="350"/>
        <end position="464"/>
    </location>
</feature>
<dbReference type="CDD" id="cd02509">
    <property type="entry name" value="GDP-M1P_Guanylyltransferase"/>
    <property type="match status" value="1"/>
</dbReference>
<keyword evidence="12" id="KW-0413">Isomerase</keyword>
<reference evidence="12 13" key="1">
    <citation type="submission" date="2023-09" db="EMBL/GenBank/DDBJ databases">
        <title>Whole genome shotgun sequencing (WGS) of Bosea sp. ZW T0_25, isolated from stored onions (Allium cepa).</title>
        <authorList>
            <person name="Stoll D.A."/>
            <person name="Huch M."/>
        </authorList>
    </citation>
    <scope>NUCLEOTIDE SEQUENCE [LARGE SCALE GENOMIC DNA]</scope>
    <source>
        <strain evidence="12 13">ZW T0_25</strain>
    </source>
</reference>
<dbReference type="Gene3D" id="2.60.120.10">
    <property type="entry name" value="Jelly Rolls"/>
    <property type="match status" value="1"/>
</dbReference>
<keyword evidence="5" id="KW-0547">Nucleotide-binding</keyword>
<dbReference type="EC" id="2.7.7.13" evidence="2"/>
<gene>
    <name evidence="12" type="ORF">RKE40_00665</name>
</gene>
<dbReference type="GO" id="GO:0004475">
    <property type="term" value="F:mannose-1-phosphate guanylyltransferase (GTP) activity"/>
    <property type="evidence" value="ECO:0007669"/>
    <property type="project" value="UniProtKB-EC"/>
</dbReference>
<evidence type="ECO:0000256" key="4">
    <source>
        <dbReference type="ARBA" id="ARBA00022695"/>
    </source>
</evidence>
<protein>
    <recommendedName>
        <fullName evidence="2">mannose-1-phosphate guanylyltransferase</fullName>
        <ecNumber evidence="2">2.7.7.13</ecNumber>
    </recommendedName>
</protein>
<evidence type="ECO:0000313" key="12">
    <source>
        <dbReference type="EMBL" id="MDU0338368.1"/>
    </source>
</evidence>
<dbReference type="InterPro" id="IPR049577">
    <property type="entry name" value="GMPP_N"/>
</dbReference>
<dbReference type="PANTHER" id="PTHR46390:SF1">
    <property type="entry name" value="MANNOSE-1-PHOSPHATE GUANYLYLTRANSFERASE"/>
    <property type="match status" value="1"/>
</dbReference>
<evidence type="ECO:0000313" key="13">
    <source>
        <dbReference type="Proteomes" id="UP001254257"/>
    </source>
</evidence>
<keyword evidence="3 12" id="KW-0808">Transferase</keyword>
<dbReference type="InterPro" id="IPR001538">
    <property type="entry name" value="Man6P_isomerase-2_C"/>
</dbReference>
<dbReference type="InterPro" id="IPR029044">
    <property type="entry name" value="Nucleotide-diphossugar_trans"/>
</dbReference>
<evidence type="ECO:0000256" key="8">
    <source>
        <dbReference type="RuleBase" id="RU004190"/>
    </source>
</evidence>
<dbReference type="NCBIfam" id="TIGR01479">
    <property type="entry name" value="GMP_PMI"/>
    <property type="match status" value="1"/>
</dbReference>
<dbReference type="SUPFAM" id="SSF53448">
    <property type="entry name" value="Nucleotide-diphospho-sugar transferases"/>
    <property type="match status" value="1"/>
</dbReference>
<dbReference type="GO" id="GO:0004476">
    <property type="term" value="F:mannose-6-phosphate isomerase activity"/>
    <property type="evidence" value="ECO:0007669"/>
    <property type="project" value="UniProtKB-EC"/>
</dbReference>
<dbReference type="InterPro" id="IPR005835">
    <property type="entry name" value="NTP_transferase_dom"/>
</dbReference>
<evidence type="ECO:0000256" key="1">
    <source>
        <dbReference type="ARBA" id="ARBA00006115"/>
    </source>
</evidence>
<evidence type="ECO:0000256" key="3">
    <source>
        <dbReference type="ARBA" id="ARBA00022679"/>
    </source>
</evidence>
<organism evidence="12 13">
    <name type="scientific">Bosea rubneri</name>
    <dbReference type="NCBI Taxonomy" id="3075434"/>
    <lineage>
        <taxon>Bacteria</taxon>
        <taxon>Pseudomonadati</taxon>
        <taxon>Pseudomonadota</taxon>
        <taxon>Alphaproteobacteria</taxon>
        <taxon>Hyphomicrobiales</taxon>
        <taxon>Boseaceae</taxon>
        <taxon>Bosea</taxon>
    </lineage>
</organism>
<evidence type="ECO:0000259" key="11">
    <source>
        <dbReference type="Pfam" id="PF22640"/>
    </source>
</evidence>
<dbReference type="Pfam" id="PF22640">
    <property type="entry name" value="ManC_GMP_beta-helix"/>
    <property type="match status" value="1"/>
</dbReference>
<feature type="domain" description="Nucleotidyl transferase" evidence="9">
    <location>
        <begin position="7"/>
        <end position="284"/>
    </location>
</feature>
<proteinExistence type="inferred from homology"/>
<evidence type="ECO:0000259" key="9">
    <source>
        <dbReference type="Pfam" id="PF00483"/>
    </source>
</evidence>
<sequence>MSCPIRPLILCGGAGTRLWPMSRESYPKQFALRVGGYSIFQQTLLRVSGPEFGRPLIITNQAYRFIAEQQLAEIDILADFVLEPARRDTAPAIVAAAAVAGQLDPDVPLLVLASDHQVRDGEAFRTAVLAGLPAAKAGWLVTFGIRPTDPATGYGYIEAGEMLANGARAVRRFVEKPDAERARHYVMDGLLWNSGNFMASARTLLEEYALHQPTSSAAVTLAAERAKASPGVVALDAAAYAEAEQLSIDYAIMERTVRAAVVPLACGWSDVGNWDLLWSVSDQDGAGNVSRGEVVLSDAQRCYVSSDGPLTSVHGVEDLIVIVNKDAILVTDRHRSGEVKQIVEGLRRTGRQEADTHCKVYRPWGWYQVTDFGDDFQVKRIVVNPKGRLSLQKHGHRAEHWVVVRGTAQVTVGDKVSLLTPNEHAHIPLGAVHRLENPGNTPVELVEVQCGDYLGEDDIVRLEDIYQRA</sequence>
<dbReference type="EMBL" id="JAWDID010000001">
    <property type="protein sequence ID" value="MDU0338368.1"/>
    <property type="molecule type" value="Genomic_DNA"/>
</dbReference>
<evidence type="ECO:0000256" key="5">
    <source>
        <dbReference type="ARBA" id="ARBA00022741"/>
    </source>
</evidence>
<dbReference type="InterPro" id="IPR011051">
    <property type="entry name" value="RmlC_Cupin_sf"/>
</dbReference>
<accession>A0ABU3S0Q6</accession>
<name>A0ABU3S0Q6_9HYPH</name>
<dbReference type="Pfam" id="PF01050">
    <property type="entry name" value="MannoseP_isomer"/>
    <property type="match status" value="1"/>
</dbReference>
<dbReference type="Pfam" id="PF00483">
    <property type="entry name" value="NTP_transferase"/>
    <property type="match status" value="1"/>
</dbReference>
<keyword evidence="13" id="KW-1185">Reference proteome</keyword>
<keyword evidence="6" id="KW-0342">GTP-binding</keyword>
<dbReference type="CDD" id="cd02213">
    <property type="entry name" value="cupin_PMI_typeII_C"/>
    <property type="match status" value="1"/>
</dbReference>
<dbReference type="Gene3D" id="3.90.550.10">
    <property type="entry name" value="Spore Coat Polysaccharide Biosynthesis Protein SpsA, Chain A"/>
    <property type="match status" value="1"/>
</dbReference>